<dbReference type="InterPro" id="IPR000307">
    <property type="entry name" value="Ribosomal_bS16"/>
</dbReference>
<evidence type="ECO:0000256" key="1">
    <source>
        <dbReference type="ARBA" id="ARBA00004229"/>
    </source>
</evidence>
<feature type="region of interest" description="Disordered" evidence="8">
    <location>
        <begin position="241"/>
        <end position="270"/>
    </location>
</feature>
<dbReference type="Pfam" id="PF00886">
    <property type="entry name" value="Ribosomal_S16"/>
    <property type="match status" value="1"/>
</dbReference>
<protein>
    <recommendedName>
        <fullName evidence="11">30S ribosomal protein S16</fullName>
    </recommendedName>
</protein>
<name>A0A5C7HQ61_9ROSI</name>
<dbReference type="Proteomes" id="UP000323000">
    <property type="component" value="Chromosome 7"/>
</dbReference>
<evidence type="ECO:0000256" key="2">
    <source>
        <dbReference type="ARBA" id="ARBA00006668"/>
    </source>
</evidence>
<dbReference type="PANTHER" id="PTHR12919">
    <property type="entry name" value="30S RIBOSOMAL PROTEIN S16"/>
    <property type="match status" value="1"/>
</dbReference>
<reference evidence="10" key="1">
    <citation type="journal article" date="2019" name="Gigascience">
        <title>De novo genome assembly of the endangered Acer yangbiense, a plant species with extremely small populations endemic to Yunnan Province, China.</title>
        <authorList>
            <person name="Yang J."/>
            <person name="Wariss H.M."/>
            <person name="Tao L."/>
            <person name="Zhang R."/>
            <person name="Yun Q."/>
            <person name="Hollingsworth P."/>
            <person name="Dao Z."/>
            <person name="Luo G."/>
            <person name="Guo H."/>
            <person name="Ma Y."/>
            <person name="Sun W."/>
        </authorList>
    </citation>
    <scope>NUCLEOTIDE SEQUENCE [LARGE SCALE GENOMIC DNA]</scope>
    <source>
        <strain evidence="10">cv. Malutang</strain>
    </source>
</reference>
<comment type="caution">
    <text evidence="9">The sequence shown here is derived from an EMBL/GenBank/DDBJ whole genome shotgun (WGS) entry which is preliminary data.</text>
</comment>
<gene>
    <name evidence="9" type="ORF">EZV62_016727</name>
</gene>
<comment type="similarity">
    <text evidence="2">Belongs to the bacterial ribosomal protein bS16 family.</text>
</comment>
<keyword evidence="7" id="KW-0687">Ribonucleoprotein</keyword>
<feature type="region of interest" description="Disordered" evidence="8">
    <location>
        <begin position="184"/>
        <end position="220"/>
    </location>
</feature>
<keyword evidence="10" id="KW-1185">Reference proteome</keyword>
<dbReference type="HAMAP" id="MF_00385">
    <property type="entry name" value="Ribosomal_bS16"/>
    <property type="match status" value="1"/>
</dbReference>
<organism evidence="9 10">
    <name type="scientific">Acer yangbiense</name>
    <dbReference type="NCBI Taxonomy" id="1000413"/>
    <lineage>
        <taxon>Eukaryota</taxon>
        <taxon>Viridiplantae</taxon>
        <taxon>Streptophyta</taxon>
        <taxon>Embryophyta</taxon>
        <taxon>Tracheophyta</taxon>
        <taxon>Spermatophyta</taxon>
        <taxon>Magnoliopsida</taxon>
        <taxon>eudicotyledons</taxon>
        <taxon>Gunneridae</taxon>
        <taxon>Pentapetalae</taxon>
        <taxon>rosids</taxon>
        <taxon>malvids</taxon>
        <taxon>Sapindales</taxon>
        <taxon>Sapindaceae</taxon>
        <taxon>Hippocastanoideae</taxon>
        <taxon>Acereae</taxon>
        <taxon>Acer</taxon>
    </lineage>
</organism>
<evidence type="ECO:0000256" key="6">
    <source>
        <dbReference type="ARBA" id="ARBA00022980"/>
    </source>
</evidence>
<proteinExistence type="inferred from homology"/>
<dbReference type="GO" id="GO:0015935">
    <property type="term" value="C:small ribosomal subunit"/>
    <property type="evidence" value="ECO:0007669"/>
    <property type="project" value="TreeGrafter"/>
</dbReference>
<evidence type="ECO:0000256" key="5">
    <source>
        <dbReference type="ARBA" id="ARBA00022946"/>
    </source>
</evidence>
<evidence type="ECO:0000256" key="8">
    <source>
        <dbReference type="SAM" id="MobiDB-lite"/>
    </source>
</evidence>
<evidence type="ECO:0000256" key="3">
    <source>
        <dbReference type="ARBA" id="ARBA00022528"/>
    </source>
</evidence>
<dbReference type="FunFam" id="3.30.1320.10:FF:000007">
    <property type="entry name" value="30S ribosomal protein S16"/>
    <property type="match status" value="1"/>
</dbReference>
<dbReference type="EMBL" id="VAHF01000007">
    <property type="protein sequence ID" value="TXG58898.1"/>
    <property type="molecule type" value="Genomic_DNA"/>
</dbReference>
<evidence type="ECO:0000256" key="4">
    <source>
        <dbReference type="ARBA" id="ARBA00022640"/>
    </source>
</evidence>
<evidence type="ECO:0000313" key="10">
    <source>
        <dbReference type="Proteomes" id="UP000323000"/>
    </source>
</evidence>
<dbReference type="GO" id="GO:0009507">
    <property type="term" value="C:chloroplast"/>
    <property type="evidence" value="ECO:0007669"/>
    <property type="project" value="UniProtKB-SubCell"/>
</dbReference>
<dbReference type="Gene3D" id="3.30.1320.10">
    <property type="match status" value="1"/>
</dbReference>
<evidence type="ECO:0008006" key="11">
    <source>
        <dbReference type="Google" id="ProtNLM"/>
    </source>
</evidence>
<evidence type="ECO:0000313" key="9">
    <source>
        <dbReference type="EMBL" id="TXG58898.1"/>
    </source>
</evidence>
<dbReference type="NCBIfam" id="TIGR00002">
    <property type="entry name" value="S16"/>
    <property type="match status" value="1"/>
</dbReference>
<keyword evidence="3" id="KW-0150">Chloroplast</keyword>
<accession>A0A5C7HQ61</accession>
<evidence type="ECO:0000256" key="7">
    <source>
        <dbReference type="ARBA" id="ARBA00023274"/>
    </source>
</evidence>
<dbReference type="GO" id="GO:0032543">
    <property type="term" value="P:mitochondrial translation"/>
    <property type="evidence" value="ECO:0007669"/>
    <property type="project" value="TreeGrafter"/>
</dbReference>
<feature type="compositionally biased region" description="Basic and acidic residues" evidence="8">
    <location>
        <begin position="192"/>
        <end position="202"/>
    </location>
</feature>
<dbReference type="PANTHER" id="PTHR12919:SF39">
    <property type="entry name" value="SMALL RIBOSOMAL SUBUNIT PROTEIN BS16M_BS16C"/>
    <property type="match status" value="1"/>
</dbReference>
<dbReference type="OrthoDB" id="407221at2759"/>
<dbReference type="InterPro" id="IPR023803">
    <property type="entry name" value="Ribosomal_bS16_dom_sf"/>
</dbReference>
<keyword evidence="6" id="KW-0689">Ribosomal protein</keyword>
<comment type="subcellular location">
    <subcellularLocation>
        <location evidence="1">Plastid</location>
        <location evidence="1">Chloroplast</location>
    </subcellularLocation>
</comment>
<dbReference type="AlphaFoldDB" id="A0A5C7HQ61"/>
<feature type="compositionally biased region" description="Basic and acidic residues" evidence="8">
    <location>
        <begin position="241"/>
        <end position="262"/>
    </location>
</feature>
<keyword evidence="5" id="KW-0809">Transit peptide</keyword>
<sequence length="372" mass="40346">MVVRIRLARFGCKNKPFYRVMAADSRSPRDGKHLEVLGYYNPLPGQDGGKRMGLNFDRVKYWLSVGAQPSDPVQRILFRAGVLPPPPMVAMGRKGGPRDRRPVDPMTGRFLNSDIPANASKPLEDGVGAATQMNISRNNSPLLFLTDMLACQWPDKYGLILGQETCVGRRLLLVKEQVLWNPKSTVSANEGDSDHESRHEDGSDAGEEDDEDAEDDKDAEGLAVAEATAEDDERLVRWAEEIEEEPGGKEAKEHEERERVGDEGEAEYESNDGEIVDAEVGVVLTDPESSIGYGLGFGESCAVDKLRPVAALGETVAEILGDVVYERAEGRGGDGRLGLGGGDGGGGGGLVGDGEDWRGSGGHFYGFWIWRN</sequence>
<dbReference type="GO" id="GO:0005739">
    <property type="term" value="C:mitochondrion"/>
    <property type="evidence" value="ECO:0007669"/>
    <property type="project" value="GOC"/>
</dbReference>
<keyword evidence="4" id="KW-0934">Plastid</keyword>
<dbReference type="SUPFAM" id="SSF54565">
    <property type="entry name" value="Ribosomal protein S16"/>
    <property type="match status" value="1"/>
</dbReference>
<feature type="compositionally biased region" description="Acidic residues" evidence="8">
    <location>
        <begin position="203"/>
        <end position="218"/>
    </location>
</feature>
<dbReference type="GO" id="GO:0003735">
    <property type="term" value="F:structural constituent of ribosome"/>
    <property type="evidence" value="ECO:0007669"/>
    <property type="project" value="InterPro"/>
</dbReference>